<dbReference type="PANTHER" id="PTHR34512:SF30">
    <property type="entry name" value="OUTER MEMBRANE PROTEIN ASSEMBLY FACTOR BAMB"/>
    <property type="match status" value="1"/>
</dbReference>
<dbReference type="Gene3D" id="2.130.10.10">
    <property type="entry name" value="YVTN repeat-like/Quinoprotein amine dehydrogenase"/>
    <property type="match status" value="1"/>
</dbReference>
<dbReference type="PANTHER" id="PTHR34512">
    <property type="entry name" value="CELL SURFACE PROTEIN"/>
    <property type="match status" value="1"/>
</dbReference>
<feature type="domain" description="Pyrrolo-quinoline quinone repeat" evidence="1">
    <location>
        <begin position="22"/>
        <end position="164"/>
    </location>
</feature>
<protein>
    <recommendedName>
        <fullName evidence="1">Pyrrolo-quinoline quinone repeat domain-containing protein</fullName>
    </recommendedName>
</protein>
<dbReference type="SUPFAM" id="SSF50998">
    <property type="entry name" value="Quinoprotein alcohol dehydrogenase-like"/>
    <property type="match status" value="1"/>
</dbReference>
<evidence type="ECO:0000313" key="2">
    <source>
        <dbReference type="EMBL" id="KKM15577.1"/>
    </source>
</evidence>
<sequence length="246" mass="26628">RTQKHCSFIVADGVAIIPAGPLTGFDAETGKVLWTHETIKASWASPVRWPSGGKTYILVRAGGKIVCLAPKTGSILWSVDEGRLSDIYAGSTPAIEGDRMAVGRQSGVRLYKLTAEKAELLWDVKSPMDYCFSPTIYKGHVYVFGRNGATCINLDAGKVAWQDKAIKTGAYHSPILADGKIFLQGYDKKRKGFGDGSLVMIPASADKGQVLAQAKISQALCTTPAVVDGRIFCRLRSRVACYDLRK</sequence>
<gene>
    <name evidence="2" type="ORF">LCGC14_1694710</name>
</gene>
<reference evidence="2" key="1">
    <citation type="journal article" date="2015" name="Nature">
        <title>Complex archaea that bridge the gap between prokaryotes and eukaryotes.</title>
        <authorList>
            <person name="Spang A."/>
            <person name="Saw J.H."/>
            <person name="Jorgensen S.L."/>
            <person name="Zaremba-Niedzwiedzka K."/>
            <person name="Martijn J."/>
            <person name="Lind A.E."/>
            <person name="van Eijk R."/>
            <person name="Schleper C."/>
            <person name="Guy L."/>
            <person name="Ettema T.J."/>
        </authorList>
    </citation>
    <scope>NUCLEOTIDE SEQUENCE</scope>
</reference>
<proteinExistence type="predicted"/>
<dbReference type="Pfam" id="PF13360">
    <property type="entry name" value="PQQ_2"/>
    <property type="match status" value="1"/>
</dbReference>
<dbReference type="InterPro" id="IPR002372">
    <property type="entry name" value="PQQ_rpt_dom"/>
</dbReference>
<dbReference type="AlphaFoldDB" id="A0A0F9HKD7"/>
<evidence type="ECO:0000259" key="1">
    <source>
        <dbReference type="Pfam" id="PF13360"/>
    </source>
</evidence>
<feature type="non-terminal residue" evidence="2">
    <location>
        <position position="1"/>
    </location>
</feature>
<dbReference type="InterPro" id="IPR011047">
    <property type="entry name" value="Quinoprotein_ADH-like_sf"/>
</dbReference>
<accession>A0A0F9HKD7</accession>
<name>A0A0F9HKD7_9ZZZZ</name>
<dbReference type="EMBL" id="LAZR01014875">
    <property type="protein sequence ID" value="KKM15577.1"/>
    <property type="molecule type" value="Genomic_DNA"/>
</dbReference>
<comment type="caution">
    <text evidence="2">The sequence shown here is derived from an EMBL/GenBank/DDBJ whole genome shotgun (WGS) entry which is preliminary data.</text>
</comment>
<dbReference type="InterPro" id="IPR015943">
    <property type="entry name" value="WD40/YVTN_repeat-like_dom_sf"/>
</dbReference>
<organism evidence="2">
    <name type="scientific">marine sediment metagenome</name>
    <dbReference type="NCBI Taxonomy" id="412755"/>
    <lineage>
        <taxon>unclassified sequences</taxon>
        <taxon>metagenomes</taxon>
        <taxon>ecological metagenomes</taxon>
    </lineage>
</organism>